<dbReference type="AlphaFoldDB" id="A0A255GFC5"/>
<proteinExistence type="predicted"/>
<gene>
    <name evidence="4" type="ORF">CGZ94_08260</name>
</gene>
<accession>A0A255GFC5</accession>
<dbReference type="Proteomes" id="UP000215896">
    <property type="component" value="Unassembled WGS sequence"/>
</dbReference>
<dbReference type="Pfam" id="PF17929">
    <property type="entry name" value="TetR_C_34"/>
    <property type="match status" value="1"/>
</dbReference>
<sequence>MTTFQRARSDEQREIRRRAILETAASMLAEMPVSEVSLNELSRRVGLAKSNVLRYFESREAVLLELQLSLARDFFAETAEQLPAAVDADAPAPDRVAGIAAALAAAFAAQPMLCELISSQAAVLEHNVSTETITSYKLAGYPLLVELGAAVQALLPELSDQAVGEAIRTILLLVGALWTHSHPPQAVQDAYAADPRLTFLPEGFTGSLERSIRIVLRGLLAGA</sequence>
<dbReference type="PANTHER" id="PTHR30055:SF226">
    <property type="entry name" value="HTH-TYPE TRANSCRIPTIONAL REGULATOR PKSA"/>
    <property type="match status" value="1"/>
</dbReference>
<dbReference type="GO" id="GO:0000976">
    <property type="term" value="F:transcription cis-regulatory region binding"/>
    <property type="evidence" value="ECO:0007669"/>
    <property type="project" value="TreeGrafter"/>
</dbReference>
<dbReference type="InterPro" id="IPR001647">
    <property type="entry name" value="HTH_TetR"/>
</dbReference>
<dbReference type="EMBL" id="NMVO01000012">
    <property type="protein sequence ID" value="OYO14568.1"/>
    <property type="molecule type" value="Genomic_DNA"/>
</dbReference>
<dbReference type="SUPFAM" id="SSF46689">
    <property type="entry name" value="Homeodomain-like"/>
    <property type="match status" value="1"/>
</dbReference>
<dbReference type="PROSITE" id="PS50977">
    <property type="entry name" value="HTH_TETR_2"/>
    <property type="match status" value="1"/>
</dbReference>
<comment type="caution">
    <text evidence="4">The sequence shown here is derived from an EMBL/GenBank/DDBJ whole genome shotgun (WGS) entry which is preliminary data.</text>
</comment>
<evidence type="ECO:0000256" key="2">
    <source>
        <dbReference type="PROSITE-ProRule" id="PRU00335"/>
    </source>
</evidence>
<dbReference type="Gene3D" id="1.10.357.10">
    <property type="entry name" value="Tetracycline Repressor, domain 2"/>
    <property type="match status" value="1"/>
</dbReference>
<dbReference type="Pfam" id="PF00440">
    <property type="entry name" value="TetR_N"/>
    <property type="match status" value="1"/>
</dbReference>
<dbReference type="RefSeq" id="WP_094403780.1">
    <property type="nucleotide sequence ID" value="NZ_NMVL01000027.1"/>
</dbReference>
<keyword evidence="5" id="KW-1185">Reference proteome</keyword>
<feature type="domain" description="HTH tetR-type" evidence="3">
    <location>
        <begin position="14"/>
        <end position="74"/>
    </location>
</feature>
<organism evidence="4 5">
    <name type="scientific">Enemella evansiae</name>
    <dbReference type="NCBI Taxonomy" id="2016499"/>
    <lineage>
        <taxon>Bacteria</taxon>
        <taxon>Bacillati</taxon>
        <taxon>Actinomycetota</taxon>
        <taxon>Actinomycetes</taxon>
        <taxon>Propionibacteriales</taxon>
        <taxon>Propionibacteriaceae</taxon>
        <taxon>Enemella</taxon>
    </lineage>
</organism>
<dbReference type="InterPro" id="IPR041483">
    <property type="entry name" value="TetR_C_34"/>
</dbReference>
<dbReference type="OrthoDB" id="4709704at2"/>
<keyword evidence="1 2" id="KW-0238">DNA-binding</keyword>
<protein>
    <submittedName>
        <fullName evidence="4">TetR family transcriptional regulator</fullName>
    </submittedName>
</protein>
<evidence type="ECO:0000256" key="1">
    <source>
        <dbReference type="ARBA" id="ARBA00023125"/>
    </source>
</evidence>
<dbReference type="PANTHER" id="PTHR30055">
    <property type="entry name" value="HTH-TYPE TRANSCRIPTIONAL REGULATOR RUTR"/>
    <property type="match status" value="1"/>
</dbReference>
<feature type="DNA-binding region" description="H-T-H motif" evidence="2">
    <location>
        <begin position="37"/>
        <end position="56"/>
    </location>
</feature>
<dbReference type="InterPro" id="IPR050109">
    <property type="entry name" value="HTH-type_TetR-like_transc_reg"/>
</dbReference>
<evidence type="ECO:0000259" key="3">
    <source>
        <dbReference type="PROSITE" id="PS50977"/>
    </source>
</evidence>
<evidence type="ECO:0000313" key="4">
    <source>
        <dbReference type="EMBL" id="OYO14568.1"/>
    </source>
</evidence>
<dbReference type="GO" id="GO:0003700">
    <property type="term" value="F:DNA-binding transcription factor activity"/>
    <property type="evidence" value="ECO:0007669"/>
    <property type="project" value="TreeGrafter"/>
</dbReference>
<reference evidence="4 5" key="1">
    <citation type="submission" date="2017-07" db="EMBL/GenBank/DDBJ databases">
        <title>Draft whole genome sequences of clinical Proprionibacteriaceae strains.</title>
        <authorList>
            <person name="Bernier A.-M."/>
            <person name="Bernard K."/>
            <person name="Domingo M.-C."/>
        </authorList>
    </citation>
    <scope>NUCLEOTIDE SEQUENCE [LARGE SCALE GENOMIC DNA]</scope>
    <source>
        <strain evidence="4 5">NML 030167</strain>
    </source>
</reference>
<dbReference type="InterPro" id="IPR009057">
    <property type="entry name" value="Homeodomain-like_sf"/>
</dbReference>
<evidence type="ECO:0000313" key="5">
    <source>
        <dbReference type="Proteomes" id="UP000215896"/>
    </source>
</evidence>
<name>A0A255GFC5_9ACTN</name>